<keyword evidence="3" id="KW-0813">Transport</keyword>
<dbReference type="RefSeq" id="WP_182301422.1">
    <property type="nucleotide sequence ID" value="NZ_CP041969.1"/>
</dbReference>
<dbReference type="Gene3D" id="3.40.50.300">
    <property type="entry name" value="P-loop containing nucleotide triphosphate hydrolases"/>
    <property type="match status" value="1"/>
</dbReference>
<comment type="similarity">
    <text evidence="2">Belongs to the ABC transporter superfamily.</text>
</comment>
<dbReference type="PANTHER" id="PTHR43553:SF24">
    <property type="entry name" value="ENERGY-COUPLING FACTOR TRANSPORTER ATP-BINDING PROTEIN ECFA1"/>
    <property type="match status" value="1"/>
</dbReference>
<keyword evidence="11" id="KW-1185">Reference proteome</keyword>
<evidence type="ECO:0000256" key="3">
    <source>
        <dbReference type="ARBA" id="ARBA00022448"/>
    </source>
</evidence>
<dbReference type="AlphaFoldDB" id="A0A7G5BSZ4"/>
<keyword evidence="7" id="KW-1278">Translocase</keyword>
<dbReference type="InterPro" id="IPR003593">
    <property type="entry name" value="AAA+_ATPase"/>
</dbReference>
<dbReference type="SMART" id="SM00382">
    <property type="entry name" value="AAA"/>
    <property type="match status" value="1"/>
</dbReference>
<dbReference type="InterPro" id="IPR003439">
    <property type="entry name" value="ABC_transporter-like_ATP-bd"/>
</dbReference>
<evidence type="ECO:0000259" key="9">
    <source>
        <dbReference type="PROSITE" id="PS50893"/>
    </source>
</evidence>
<dbReference type="EMBL" id="CP041969">
    <property type="protein sequence ID" value="QMV40078.1"/>
    <property type="molecule type" value="Genomic_DNA"/>
</dbReference>
<evidence type="ECO:0000256" key="7">
    <source>
        <dbReference type="ARBA" id="ARBA00022967"/>
    </source>
</evidence>
<evidence type="ECO:0000256" key="2">
    <source>
        <dbReference type="ARBA" id="ARBA00005417"/>
    </source>
</evidence>
<evidence type="ECO:0000256" key="8">
    <source>
        <dbReference type="ARBA" id="ARBA00023136"/>
    </source>
</evidence>
<evidence type="ECO:0000313" key="10">
    <source>
        <dbReference type="EMBL" id="QMV40078.1"/>
    </source>
</evidence>
<protein>
    <submittedName>
        <fullName evidence="10">ABC transporter ATP-binding protein</fullName>
    </submittedName>
</protein>
<comment type="subcellular location">
    <subcellularLocation>
        <location evidence="1">Cell membrane</location>
        <topology evidence="1">Peripheral membrane protein</topology>
    </subcellularLocation>
</comment>
<dbReference type="GO" id="GO:0016887">
    <property type="term" value="F:ATP hydrolysis activity"/>
    <property type="evidence" value="ECO:0007669"/>
    <property type="project" value="InterPro"/>
</dbReference>
<keyword evidence="5" id="KW-0547">Nucleotide-binding</keyword>
<dbReference type="GO" id="GO:0043190">
    <property type="term" value="C:ATP-binding cassette (ABC) transporter complex"/>
    <property type="evidence" value="ECO:0007669"/>
    <property type="project" value="TreeGrafter"/>
</dbReference>
<evidence type="ECO:0000313" key="11">
    <source>
        <dbReference type="Proteomes" id="UP000515679"/>
    </source>
</evidence>
<dbReference type="GO" id="GO:0042626">
    <property type="term" value="F:ATPase-coupled transmembrane transporter activity"/>
    <property type="evidence" value="ECO:0007669"/>
    <property type="project" value="TreeGrafter"/>
</dbReference>
<evidence type="ECO:0000256" key="6">
    <source>
        <dbReference type="ARBA" id="ARBA00022840"/>
    </source>
</evidence>
<dbReference type="Pfam" id="PF00005">
    <property type="entry name" value="ABC_tran"/>
    <property type="match status" value="1"/>
</dbReference>
<evidence type="ECO:0000256" key="1">
    <source>
        <dbReference type="ARBA" id="ARBA00004202"/>
    </source>
</evidence>
<dbReference type="CDD" id="cd03225">
    <property type="entry name" value="ABC_cobalt_CbiO_domain1"/>
    <property type="match status" value="1"/>
</dbReference>
<dbReference type="InterPro" id="IPR027417">
    <property type="entry name" value="P-loop_NTPase"/>
</dbReference>
<evidence type="ECO:0000256" key="5">
    <source>
        <dbReference type="ARBA" id="ARBA00022741"/>
    </source>
</evidence>
<dbReference type="InterPro" id="IPR050095">
    <property type="entry name" value="ECF_ABC_transporter_ATP-bd"/>
</dbReference>
<dbReference type="KEGG" id="cchl:FPL14_01840"/>
<organism evidence="10 11">
    <name type="scientific">Cohnella cholangitidis</name>
    <dbReference type="NCBI Taxonomy" id="2598458"/>
    <lineage>
        <taxon>Bacteria</taxon>
        <taxon>Bacillati</taxon>
        <taxon>Bacillota</taxon>
        <taxon>Bacilli</taxon>
        <taxon>Bacillales</taxon>
        <taxon>Paenibacillaceae</taxon>
        <taxon>Cohnella</taxon>
    </lineage>
</organism>
<accession>A0A7G5BSZ4</accession>
<keyword evidence="4" id="KW-1003">Cell membrane</keyword>
<reference evidence="10 11" key="1">
    <citation type="submission" date="2019-07" db="EMBL/GenBank/DDBJ databases">
        <authorList>
            <person name="Kim J.K."/>
            <person name="Cheong H.-M."/>
            <person name="Choi Y."/>
            <person name="Hwang K.J."/>
            <person name="Lee S."/>
            <person name="Choi C."/>
        </authorList>
    </citation>
    <scope>NUCLEOTIDE SEQUENCE [LARGE SCALE GENOMIC DNA]</scope>
    <source>
        <strain evidence="10 11">KS 22</strain>
    </source>
</reference>
<evidence type="ECO:0000256" key="4">
    <source>
        <dbReference type="ARBA" id="ARBA00022475"/>
    </source>
</evidence>
<dbReference type="InterPro" id="IPR017871">
    <property type="entry name" value="ABC_transporter-like_CS"/>
</dbReference>
<dbReference type="PROSITE" id="PS00211">
    <property type="entry name" value="ABC_TRANSPORTER_1"/>
    <property type="match status" value="1"/>
</dbReference>
<feature type="domain" description="ABC transporter" evidence="9">
    <location>
        <begin position="14"/>
        <end position="237"/>
    </location>
</feature>
<sequence length="292" mass="31797">MAKRADEPVVLENVSIIDLDENGGSSVRLHEANVTLAAGEWLTVVGVNGSGKSTLARLLAGLQPDNLTGDIGRGFAGEGVSPIVLQQPKAQLFGETPREEVVFALEWRGVDKERIAELVERALNKVGLLAYADVTWDRLSGGQQQLAAFAASVACDTPLLVLDEVTAMLDDHNREIVRQTTRDLHKQGTAIVWVTQRLDELEPYTRVVAIGEGRVIFDGDAREFLYGIAEPGELEPPLSPCLRAGLRLPYLPAMAVELRRQGIWSDPLPMTAQEWGKVLGQVGDEEAKSAMR</sequence>
<keyword evidence="8" id="KW-0472">Membrane</keyword>
<dbReference type="PANTHER" id="PTHR43553">
    <property type="entry name" value="HEAVY METAL TRANSPORTER"/>
    <property type="match status" value="1"/>
</dbReference>
<dbReference type="InterPro" id="IPR015856">
    <property type="entry name" value="ABC_transpr_CbiO/EcfA_su"/>
</dbReference>
<dbReference type="PROSITE" id="PS50893">
    <property type="entry name" value="ABC_TRANSPORTER_2"/>
    <property type="match status" value="1"/>
</dbReference>
<keyword evidence="6 10" id="KW-0067">ATP-binding</keyword>
<gene>
    <name evidence="10" type="ORF">FPL14_01840</name>
</gene>
<dbReference type="SUPFAM" id="SSF52540">
    <property type="entry name" value="P-loop containing nucleoside triphosphate hydrolases"/>
    <property type="match status" value="1"/>
</dbReference>
<name>A0A7G5BSZ4_9BACL</name>
<dbReference type="GO" id="GO:0005524">
    <property type="term" value="F:ATP binding"/>
    <property type="evidence" value="ECO:0007669"/>
    <property type="project" value="UniProtKB-KW"/>
</dbReference>
<proteinExistence type="inferred from homology"/>
<dbReference type="Proteomes" id="UP000515679">
    <property type="component" value="Chromosome"/>
</dbReference>